<feature type="compositionally biased region" description="Basic residues" evidence="1">
    <location>
        <begin position="230"/>
        <end position="241"/>
    </location>
</feature>
<feature type="compositionally biased region" description="Basic and acidic residues" evidence="1">
    <location>
        <begin position="7"/>
        <end position="56"/>
    </location>
</feature>
<protein>
    <submittedName>
        <fullName evidence="2">Uncharacterized protein</fullName>
    </submittedName>
</protein>
<feature type="region of interest" description="Disordered" evidence="1">
    <location>
        <begin position="222"/>
        <end position="277"/>
    </location>
</feature>
<feature type="non-terminal residue" evidence="2">
    <location>
        <position position="408"/>
    </location>
</feature>
<dbReference type="AlphaFoldDB" id="A0A0B7A6S5"/>
<name>A0A0B7A6S5_9EUPU</name>
<organism evidence="2">
    <name type="scientific">Arion vulgaris</name>
    <dbReference type="NCBI Taxonomy" id="1028688"/>
    <lineage>
        <taxon>Eukaryota</taxon>
        <taxon>Metazoa</taxon>
        <taxon>Spiralia</taxon>
        <taxon>Lophotrochozoa</taxon>
        <taxon>Mollusca</taxon>
        <taxon>Gastropoda</taxon>
        <taxon>Heterobranchia</taxon>
        <taxon>Euthyneura</taxon>
        <taxon>Panpulmonata</taxon>
        <taxon>Eupulmonata</taxon>
        <taxon>Stylommatophora</taxon>
        <taxon>Helicina</taxon>
        <taxon>Arionoidea</taxon>
        <taxon>Arionidae</taxon>
        <taxon>Arion</taxon>
    </lineage>
</organism>
<proteinExistence type="predicted"/>
<feature type="compositionally biased region" description="Polar residues" evidence="1">
    <location>
        <begin position="243"/>
        <end position="276"/>
    </location>
</feature>
<feature type="region of interest" description="Disordered" evidence="1">
    <location>
        <begin position="1"/>
        <end position="63"/>
    </location>
</feature>
<gene>
    <name evidence="2" type="primary">ORF96733</name>
</gene>
<sequence length="408" mass="45342">MGNRQGGSKEESKEDKTCEKETQKKQKKSKTSDKKESRKTDHGSVSKLDADIDDSSHVTGGDSESCVYHSAENVSCGSNVDPSTLFEGKHCKIWPGVVDPASECTQHSFVLSSKDFQDGFSLEACIPPEIARPEAHNDSPWTNTKQRHSILRFNSTKVNKAETEATITGREGLSLELDRYKSSTPGTFTSSTESKEQCFVSVPTASTYVLEITKVDYREVQPSSPTSTVHHPHFHNHHYSRKYQPTSPSVHTKNTSPSLKLVSPQNVLPTPTTPVSQRRAGNFLSLFRSNSKPENAASSIDDDKQTDHRSAEINRNFAITNEEVTTKSSPTWKTWERPRSTQMKPKVSIFGTSRKIVNNCTNTDVKNITDDVGIEDKTQTFSQFDKDKSTHVESCAYSKSVLLSESKA</sequence>
<accession>A0A0B7A6S5</accession>
<evidence type="ECO:0000313" key="2">
    <source>
        <dbReference type="EMBL" id="CEK75716.1"/>
    </source>
</evidence>
<reference evidence="2" key="1">
    <citation type="submission" date="2014-12" db="EMBL/GenBank/DDBJ databases">
        <title>Insight into the proteome of Arion vulgaris.</title>
        <authorList>
            <person name="Aradska J."/>
            <person name="Bulat T."/>
            <person name="Smidak R."/>
            <person name="Sarate P."/>
            <person name="Gangsoo J."/>
            <person name="Sialana F."/>
            <person name="Bilban M."/>
            <person name="Lubec G."/>
        </authorList>
    </citation>
    <scope>NUCLEOTIDE SEQUENCE</scope>
    <source>
        <tissue evidence="2">Skin</tissue>
    </source>
</reference>
<dbReference type="EMBL" id="HACG01028851">
    <property type="protein sequence ID" value="CEK75716.1"/>
    <property type="molecule type" value="Transcribed_RNA"/>
</dbReference>
<evidence type="ECO:0000256" key="1">
    <source>
        <dbReference type="SAM" id="MobiDB-lite"/>
    </source>
</evidence>